<protein>
    <recommendedName>
        <fullName evidence="3">OmpR/PhoB-type domain-containing protein</fullName>
    </recommendedName>
</protein>
<dbReference type="InterPro" id="IPR016032">
    <property type="entry name" value="Sig_transdc_resp-reg_C-effctor"/>
</dbReference>
<dbReference type="GO" id="GO:0003677">
    <property type="term" value="F:DNA binding"/>
    <property type="evidence" value="ECO:0007669"/>
    <property type="project" value="UniProtKB-KW"/>
</dbReference>
<dbReference type="InterPro" id="IPR036388">
    <property type="entry name" value="WH-like_DNA-bd_sf"/>
</dbReference>
<dbReference type="InterPro" id="IPR011990">
    <property type="entry name" value="TPR-like_helical_dom_sf"/>
</dbReference>
<keyword evidence="2" id="KW-0472">Membrane</keyword>
<keyword evidence="1" id="KW-0238">DNA-binding</keyword>
<dbReference type="InterPro" id="IPR001867">
    <property type="entry name" value="OmpR/PhoB-type_DNA-bd"/>
</dbReference>
<dbReference type="CDD" id="cd00383">
    <property type="entry name" value="trans_reg_C"/>
    <property type="match status" value="1"/>
</dbReference>
<sequence length="792" mass="91215">MKNSIYNFNGFSYKPDTRELINDNQSVNLRRKVAAVLEILLKNQHRIVEREELLTLIWREGTMRENSLLQCIRELRKLLGDSAQQPRYIKTYHTKGYQWIDSCKKQTNQRSYPSLQKTFKNQVQSIPKYKYFYNKATSYYSISLSILVMVSVLSFVYLATPTNSNVKQATANPTTVIILPFNNHTGDTSLQWLQLGLTDMVISALTQSSQLNIVPMYVVQQAISQQLPSENINTLFTSLQTDYIIKSTITKTDTNQYQLNYKIFNHNGEFKSNTLSSNDIISTIPAIVQNFNQELNRNTLTKKKILNNISTLSKNNHANLNYANGIHMLKTKGALMAKPHFEAARKIDPNFMWANAQQALVLSQLGDWLPAKIKFQGLLAQSKLLADPALKTFVQLNLAKIFIDQSLLSQAKVLLQSVVDNNDQHKNSYAKVTALWDLSRIAEYRSQWFSQKNYAKQAMALSVNHRELRIKADNLYYLGSPSNSRLEFDSNIDMQKNRERLERALQYYQQLNDVSSQAKTLLSLGENYTFTFEERINFLNQAEKLYSKLNNKMQLLNTLSYTGYLYIQYHRGGKALFPIQRSYQISKAIGAINAELLNHFLLAFSAMDQGIRPPDKTNKTQYLNIAKQQFINLLEDSRLSKNSQLYADASLLLGWTVSEQGEHESAINYIKQAHTLYQNLKLTTSTEYSVMSLTKEHIAMKNWQLAIQLENNPNQNKRTRQYLSRSYYELKQYNKAIELAELNKTKNIATWSAQDEAQLMRYKTVNANQQYLTLPPEPSAHANYCETLPVNI</sequence>
<dbReference type="SUPFAM" id="SSF46894">
    <property type="entry name" value="C-terminal effector domain of the bipartite response regulators"/>
    <property type="match status" value="1"/>
</dbReference>
<keyword evidence="2" id="KW-0812">Transmembrane</keyword>
<proteinExistence type="predicted"/>
<dbReference type="Gene3D" id="1.10.10.10">
    <property type="entry name" value="Winged helix-like DNA-binding domain superfamily/Winged helix DNA-binding domain"/>
    <property type="match status" value="1"/>
</dbReference>
<dbReference type="EMBL" id="UOFS01000049">
    <property type="protein sequence ID" value="VAX01707.1"/>
    <property type="molecule type" value="Genomic_DNA"/>
</dbReference>
<dbReference type="SUPFAM" id="SSF48452">
    <property type="entry name" value="TPR-like"/>
    <property type="match status" value="3"/>
</dbReference>
<feature type="transmembrane region" description="Helical" evidence="2">
    <location>
        <begin position="138"/>
        <end position="159"/>
    </location>
</feature>
<dbReference type="GO" id="GO:0000160">
    <property type="term" value="P:phosphorelay signal transduction system"/>
    <property type="evidence" value="ECO:0007669"/>
    <property type="project" value="InterPro"/>
</dbReference>
<dbReference type="AlphaFoldDB" id="A0A3B1B9J0"/>
<evidence type="ECO:0000256" key="2">
    <source>
        <dbReference type="SAM" id="Phobius"/>
    </source>
</evidence>
<dbReference type="SMART" id="SM00862">
    <property type="entry name" value="Trans_reg_C"/>
    <property type="match status" value="1"/>
</dbReference>
<organism evidence="4">
    <name type="scientific">hydrothermal vent metagenome</name>
    <dbReference type="NCBI Taxonomy" id="652676"/>
    <lineage>
        <taxon>unclassified sequences</taxon>
        <taxon>metagenomes</taxon>
        <taxon>ecological metagenomes</taxon>
    </lineage>
</organism>
<gene>
    <name evidence="4" type="ORF">MNBD_GAMMA22-2096</name>
</gene>
<dbReference type="GO" id="GO:0006355">
    <property type="term" value="P:regulation of DNA-templated transcription"/>
    <property type="evidence" value="ECO:0007669"/>
    <property type="project" value="InterPro"/>
</dbReference>
<accession>A0A3B1B9J0</accession>
<dbReference type="Gene3D" id="1.25.40.10">
    <property type="entry name" value="Tetratricopeptide repeat domain"/>
    <property type="match status" value="3"/>
</dbReference>
<reference evidence="4" key="1">
    <citation type="submission" date="2018-06" db="EMBL/GenBank/DDBJ databases">
        <authorList>
            <person name="Zhirakovskaya E."/>
        </authorList>
    </citation>
    <scope>NUCLEOTIDE SEQUENCE</scope>
</reference>
<keyword evidence="2" id="KW-1133">Transmembrane helix</keyword>
<feature type="domain" description="OmpR/PhoB-type" evidence="3">
    <location>
        <begin position="3"/>
        <end position="101"/>
    </location>
</feature>
<evidence type="ECO:0000313" key="4">
    <source>
        <dbReference type="EMBL" id="VAX01707.1"/>
    </source>
</evidence>
<dbReference type="PROSITE" id="PS51755">
    <property type="entry name" value="OMPR_PHOB"/>
    <property type="match status" value="1"/>
</dbReference>
<name>A0A3B1B9J0_9ZZZZ</name>
<evidence type="ECO:0000256" key="1">
    <source>
        <dbReference type="ARBA" id="ARBA00023125"/>
    </source>
</evidence>
<evidence type="ECO:0000259" key="3">
    <source>
        <dbReference type="PROSITE" id="PS51755"/>
    </source>
</evidence>
<dbReference type="Pfam" id="PF00486">
    <property type="entry name" value="Trans_reg_C"/>
    <property type="match status" value="1"/>
</dbReference>